<proteinExistence type="predicted"/>
<keyword evidence="2" id="KW-1185">Reference proteome</keyword>
<dbReference type="AlphaFoldDB" id="A0AAV1ZRR3"/>
<gene>
    <name evidence="1" type="ORF">LARSCL_LOCUS7467</name>
</gene>
<evidence type="ECO:0000313" key="2">
    <source>
        <dbReference type="Proteomes" id="UP001497382"/>
    </source>
</evidence>
<reference evidence="1 2" key="1">
    <citation type="submission" date="2024-04" db="EMBL/GenBank/DDBJ databases">
        <authorList>
            <person name="Rising A."/>
            <person name="Reimegard J."/>
            <person name="Sonavane S."/>
            <person name="Akerstrom W."/>
            <person name="Nylinder S."/>
            <person name="Hedman E."/>
            <person name="Kallberg Y."/>
        </authorList>
    </citation>
    <scope>NUCLEOTIDE SEQUENCE [LARGE SCALE GENOMIC DNA]</scope>
</reference>
<name>A0AAV1ZRR3_9ARAC</name>
<organism evidence="1 2">
    <name type="scientific">Larinioides sclopetarius</name>
    <dbReference type="NCBI Taxonomy" id="280406"/>
    <lineage>
        <taxon>Eukaryota</taxon>
        <taxon>Metazoa</taxon>
        <taxon>Ecdysozoa</taxon>
        <taxon>Arthropoda</taxon>
        <taxon>Chelicerata</taxon>
        <taxon>Arachnida</taxon>
        <taxon>Araneae</taxon>
        <taxon>Araneomorphae</taxon>
        <taxon>Entelegynae</taxon>
        <taxon>Araneoidea</taxon>
        <taxon>Araneidae</taxon>
        <taxon>Larinioides</taxon>
    </lineage>
</organism>
<sequence>MRFLCLRLECTEHDIGDEICIILKVKDILNKD</sequence>
<dbReference type="Proteomes" id="UP001497382">
    <property type="component" value="Unassembled WGS sequence"/>
</dbReference>
<dbReference type="EMBL" id="CAXIEN010000077">
    <property type="protein sequence ID" value="CAL1274441.1"/>
    <property type="molecule type" value="Genomic_DNA"/>
</dbReference>
<protein>
    <submittedName>
        <fullName evidence="1">Uncharacterized protein</fullName>
    </submittedName>
</protein>
<accession>A0AAV1ZRR3</accession>
<evidence type="ECO:0000313" key="1">
    <source>
        <dbReference type="EMBL" id="CAL1274441.1"/>
    </source>
</evidence>
<comment type="caution">
    <text evidence="1">The sequence shown here is derived from an EMBL/GenBank/DDBJ whole genome shotgun (WGS) entry which is preliminary data.</text>
</comment>